<protein>
    <submittedName>
        <fullName evidence="2">Uncharacterized protein</fullName>
    </submittedName>
</protein>
<dbReference type="Proteomes" id="UP001141950">
    <property type="component" value="Unassembled WGS sequence"/>
</dbReference>
<proteinExistence type="predicted"/>
<feature type="transmembrane region" description="Helical" evidence="1">
    <location>
        <begin position="7"/>
        <end position="25"/>
    </location>
</feature>
<organism evidence="2 3">
    <name type="scientific">Paenibacillus soyae</name>
    <dbReference type="NCBI Taxonomy" id="2969249"/>
    <lineage>
        <taxon>Bacteria</taxon>
        <taxon>Bacillati</taxon>
        <taxon>Bacillota</taxon>
        <taxon>Bacilli</taxon>
        <taxon>Bacillales</taxon>
        <taxon>Paenibacillaceae</taxon>
        <taxon>Paenibacillus</taxon>
    </lineage>
</organism>
<name>A0A9X2SCK3_9BACL</name>
<feature type="transmembrane region" description="Helical" evidence="1">
    <location>
        <begin position="31"/>
        <end position="49"/>
    </location>
</feature>
<gene>
    <name evidence="2" type="ORF">NQZ67_29865</name>
</gene>
<dbReference type="EMBL" id="JANIPJ010000048">
    <property type="protein sequence ID" value="MCR2808070.1"/>
    <property type="molecule type" value="Genomic_DNA"/>
</dbReference>
<dbReference type="AlphaFoldDB" id="A0A9X2SCK3"/>
<accession>A0A9X2SCK3</accession>
<evidence type="ECO:0000256" key="1">
    <source>
        <dbReference type="SAM" id="Phobius"/>
    </source>
</evidence>
<reference evidence="2" key="1">
    <citation type="submission" date="2022-08" db="EMBL/GenBank/DDBJ databases">
        <title>The genomic sequence of strain Paenibacillus sp. SCIV0701.</title>
        <authorList>
            <person name="Zhao H."/>
        </authorList>
    </citation>
    <scope>NUCLEOTIDE SEQUENCE</scope>
    <source>
        <strain evidence="2">SCIV0701</strain>
    </source>
</reference>
<dbReference type="RefSeq" id="WP_257453145.1">
    <property type="nucleotide sequence ID" value="NZ_JANIPJ010000048.1"/>
</dbReference>
<comment type="caution">
    <text evidence="2">The sequence shown here is derived from an EMBL/GenBank/DDBJ whole genome shotgun (WGS) entry which is preliminary data.</text>
</comment>
<keyword evidence="1" id="KW-0812">Transmembrane</keyword>
<evidence type="ECO:0000313" key="3">
    <source>
        <dbReference type="Proteomes" id="UP001141950"/>
    </source>
</evidence>
<sequence length="60" mass="6614">MKNVIQVVSPLVFIAYLLLTRYVPMHDFAEGVLAGLSATMSVYAIVLFAKRKGKNTAINE</sequence>
<keyword evidence="1" id="KW-0472">Membrane</keyword>
<keyword evidence="1" id="KW-1133">Transmembrane helix</keyword>
<evidence type="ECO:0000313" key="2">
    <source>
        <dbReference type="EMBL" id="MCR2808070.1"/>
    </source>
</evidence>
<keyword evidence="3" id="KW-1185">Reference proteome</keyword>